<reference evidence="2" key="1">
    <citation type="journal article" date="2020" name="ISME J.">
        <title>Comparative genomics reveals insights into cyanobacterial evolution and habitat adaptation.</title>
        <authorList>
            <person name="Chen M.Y."/>
            <person name="Teng W.K."/>
            <person name="Zhao L."/>
            <person name="Hu C.X."/>
            <person name="Zhou Y.K."/>
            <person name="Han B.P."/>
            <person name="Song L.R."/>
            <person name="Shu W.S."/>
        </authorList>
    </citation>
    <scope>NUCLEOTIDE SEQUENCE [LARGE SCALE GENOMIC DNA]</scope>
    <source>
        <strain evidence="2">FACHB-251</strain>
    </source>
</reference>
<protein>
    <submittedName>
        <fullName evidence="1">Uncharacterized protein</fullName>
    </submittedName>
</protein>
<comment type="caution">
    <text evidence="1">The sequence shown here is derived from an EMBL/GenBank/DDBJ whole genome shotgun (WGS) entry which is preliminary data.</text>
</comment>
<dbReference type="AlphaFoldDB" id="A0A926WIS2"/>
<evidence type="ECO:0000313" key="2">
    <source>
        <dbReference type="Proteomes" id="UP000662185"/>
    </source>
</evidence>
<organism evidence="1 2">
    <name type="scientific">Anabaena sphaerica FACHB-251</name>
    <dbReference type="NCBI Taxonomy" id="2692883"/>
    <lineage>
        <taxon>Bacteria</taxon>
        <taxon>Bacillati</taxon>
        <taxon>Cyanobacteriota</taxon>
        <taxon>Cyanophyceae</taxon>
        <taxon>Nostocales</taxon>
        <taxon>Nostocaceae</taxon>
        <taxon>Anabaena</taxon>
    </lineage>
</organism>
<sequence>MLKEIYDQGVYLHYSQSGEDHLLRCIKEGLIQLDIKICDNPEDSNLNIVDIFDISSQYKNFFDLLPFLHNWQDFKNKSIFANIADFGTKHYISDPEYWLLAAQSTEFINYPSGTRIPWGFGFQQKLLDFTQDYDFYSPRERVILRNFKPSFRQSVRDSLDLLLVPKLEKNIPIDRNTNYNSSYKNNNDFLKKLLASRFCLAYCGDYASNVALNPDLLKFVENSEITYSKNVIILRWDSWRLWESWVMGCIPITLDFKKYGFQLPVMPENWQHYIGLDLGKLEEDVDKLLSLSESQLDEISLNGRKWVIENYSPKAVAERVLTIGIDKVIG</sequence>
<dbReference type="EMBL" id="JACJQU010000012">
    <property type="protein sequence ID" value="MBD2295336.1"/>
    <property type="molecule type" value="Genomic_DNA"/>
</dbReference>
<accession>A0A926WIS2</accession>
<name>A0A926WIS2_9NOST</name>
<gene>
    <name evidence="1" type="ORF">H6G06_18125</name>
</gene>
<evidence type="ECO:0000313" key="1">
    <source>
        <dbReference type="EMBL" id="MBD2295336.1"/>
    </source>
</evidence>
<dbReference type="Proteomes" id="UP000662185">
    <property type="component" value="Unassembled WGS sequence"/>
</dbReference>
<dbReference type="RefSeq" id="WP_190562645.1">
    <property type="nucleotide sequence ID" value="NZ_JACJQU010000012.1"/>
</dbReference>
<keyword evidence="2" id="KW-1185">Reference proteome</keyword>
<proteinExistence type="predicted"/>